<comment type="caution">
    <text evidence="3">The sequence shown here is derived from an EMBL/GenBank/DDBJ whole genome shotgun (WGS) entry which is preliminary data.</text>
</comment>
<dbReference type="EMBL" id="JAKRKC020000001">
    <property type="protein sequence ID" value="MCK2213156.1"/>
    <property type="molecule type" value="Genomic_DNA"/>
</dbReference>
<organism evidence="3 4">
    <name type="scientific">Actinomadura luzonensis</name>
    <dbReference type="NCBI Taxonomy" id="2805427"/>
    <lineage>
        <taxon>Bacteria</taxon>
        <taxon>Bacillati</taxon>
        <taxon>Actinomycetota</taxon>
        <taxon>Actinomycetes</taxon>
        <taxon>Streptosporangiales</taxon>
        <taxon>Thermomonosporaceae</taxon>
        <taxon>Actinomadura</taxon>
    </lineage>
</organism>
<protein>
    <recommendedName>
        <fullName evidence="2">SCO6045-like C-terminal domain-containing protein</fullName>
    </recommendedName>
</protein>
<keyword evidence="4" id="KW-1185">Reference proteome</keyword>
<gene>
    <name evidence="3" type="ORF">MF672_004995</name>
</gene>
<accession>A0ABT0FLK2</accession>
<evidence type="ECO:0000313" key="3">
    <source>
        <dbReference type="EMBL" id="MCK2213156.1"/>
    </source>
</evidence>
<evidence type="ECO:0000313" key="4">
    <source>
        <dbReference type="Proteomes" id="UP001317259"/>
    </source>
</evidence>
<feature type="domain" description="SCO6045-like C-terminal" evidence="2">
    <location>
        <begin position="27"/>
        <end position="113"/>
    </location>
</feature>
<dbReference type="Pfam" id="PF26136">
    <property type="entry name" value="SCO6045_C"/>
    <property type="match status" value="1"/>
</dbReference>
<name>A0ABT0FLK2_9ACTN</name>
<dbReference type="Proteomes" id="UP001317259">
    <property type="component" value="Unassembled WGS sequence"/>
</dbReference>
<sequence length="135" mass="15114">MSPPEEERPEEERPEEERLAEAQARLAEAQARVVRALVAAGEVPEGFDQARMRAQAASLVAKRRAIVARIRPDTAVAAGPKLAAEFAAYARARTEPPPGYRADADDFAAWLRERGLMAAEDRPRRRSRWWSRLVP</sequence>
<feature type="region of interest" description="Disordered" evidence="1">
    <location>
        <begin position="1"/>
        <end position="21"/>
    </location>
</feature>
<evidence type="ECO:0000256" key="1">
    <source>
        <dbReference type="SAM" id="MobiDB-lite"/>
    </source>
</evidence>
<dbReference type="InterPro" id="IPR058711">
    <property type="entry name" value="SCO6045-like_C"/>
</dbReference>
<evidence type="ECO:0000259" key="2">
    <source>
        <dbReference type="Pfam" id="PF26136"/>
    </source>
</evidence>
<proteinExistence type="predicted"/>
<dbReference type="RefSeq" id="WP_242376473.1">
    <property type="nucleotide sequence ID" value="NZ_JAKRKC020000001.1"/>
</dbReference>
<reference evidence="3 4" key="1">
    <citation type="submission" date="2022-04" db="EMBL/GenBank/DDBJ databases">
        <title>Genome draft of Actinomadura sp. ATCC 31491.</title>
        <authorList>
            <person name="Shi X."/>
            <person name="Du Y."/>
        </authorList>
    </citation>
    <scope>NUCLEOTIDE SEQUENCE [LARGE SCALE GENOMIC DNA]</scope>
    <source>
        <strain evidence="3 4">ATCC 31491</strain>
    </source>
</reference>